<dbReference type="InterPro" id="IPR056953">
    <property type="entry name" value="CUT_N"/>
</dbReference>
<dbReference type="EMBL" id="OB660553">
    <property type="protein sequence ID" value="CAD7225326.1"/>
    <property type="molecule type" value="Genomic_DNA"/>
</dbReference>
<dbReference type="PANTHER" id="PTHR22907:SF54">
    <property type="entry name" value="GH04558P"/>
    <property type="match status" value="1"/>
</dbReference>
<dbReference type="Pfam" id="PF25301">
    <property type="entry name" value="CUT_C"/>
    <property type="match status" value="1"/>
</dbReference>
<dbReference type="InterPro" id="IPR001245">
    <property type="entry name" value="Ser-Thr/Tyr_kinase_cat_dom"/>
</dbReference>
<evidence type="ECO:0000256" key="7">
    <source>
        <dbReference type="ARBA" id="ARBA00023136"/>
    </source>
</evidence>
<evidence type="ECO:0000256" key="1">
    <source>
        <dbReference type="ARBA" id="ARBA00004251"/>
    </source>
</evidence>
<dbReference type="GO" id="GO:0004675">
    <property type="term" value="F:transmembrane receptor protein serine/threonine kinase activity"/>
    <property type="evidence" value="ECO:0007669"/>
    <property type="project" value="InterPro"/>
</dbReference>
<evidence type="ECO:0000256" key="2">
    <source>
        <dbReference type="ARBA" id="ARBA00022460"/>
    </source>
</evidence>
<keyword evidence="3" id="KW-1003">Cell membrane</keyword>
<keyword evidence="4 9" id="KW-0812">Transmembrane</keyword>
<dbReference type="GO" id="GO:0005886">
    <property type="term" value="C:plasma membrane"/>
    <property type="evidence" value="ECO:0007669"/>
    <property type="project" value="UniProtKB-SubCell"/>
</dbReference>
<dbReference type="Gene3D" id="2.60.40.4100">
    <property type="entry name" value="Zona pellucida, ZP-C domain"/>
    <property type="match status" value="1"/>
</dbReference>
<dbReference type="Gene3D" id="3.30.200.20">
    <property type="entry name" value="Phosphorylase Kinase, domain 1"/>
    <property type="match status" value="1"/>
</dbReference>
<keyword evidence="6 9" id="KW-1133">Transmembrane helix</keyword>
<dbReference type="GO" id="GO:0005524">
    <property type="term" value="F:ATP binding"/>
    <property type="evidence" value="ECO:0007669"/>
    <property type="project" value="InterPro"/>
</dbReference>
<dbReference type="OrthoDB" id="6139674at2759"/>
<dbReference type="Pfam" id="PF07714">
    <property type="entry name" value="PK_Tyr_Ser-Thr"/>
    <property type="match status" value="1"/>
</dbReference>
<keyword evidence="5" id="KW-0732">Signal</keyword>
<dbReference type="InterPro" id="IPR001507">
    <property type="entry name" value="ZP_dom"/>
</dbReference>
<dbReference type="InterPro" id="IPR042235">
    <property type="entry name" value="ZP-C_dom"/>
</dbReference>
<dbReference type="InterPro" id="IPR045860">
    <property type="entry name" value="Snake_toxin-like_sf"/>
</dbReference>
<reference evidence="10" key="1">
    <citation type="submission" date="2020-11" db="EMBL/GenBank/DDBJ databases">
        <authorList>
            <person name="Tran Van P."/>
        </authorList>
    </citation>
    <scope>NUCLEOTIDE SEQUENCE</scope>
</reference>
<dbReference type="PROSITE" id="PS51034">
    <property type="entry name" value="ZP_2"/>
    <property type="match status" value="1"/>
</dbReference>
<dbReference type="SUPFAM" id="SSF57302">
    <property type="entry name" value="Snake toxin-like"/>
    <property type="match status" value="1"/>
</dbReference>
<proteinExistence type="predicted"/>
<feature type="transmembrane region" description="Helical" evidence="9">
    <location>
        <begin position="511"/>
        <end position="532"/>
    </location>
</feature>
<dbReference type="AlphaFoldDB" id="A0A7R8ZMA6"/>
<dbReference type="SUPFAM" id="SSF56112">
    <property type="entry name" value="Protein kinase-like (PK-like)"/>
    <property type="match status" value="1"/>
</dbReference>
<dbReference type="InterPro" id="IPR011009">
    <property type="entry name" value="Kinase-like_dom_sf"/>
</dbReference>
<accession>A0A7R8ZMA6</accession>
<dbReference type="CDD" id="cd23615">
    <property type="entry name" value="TFP_LU_ECD_ACVR2"/>
    <property type="match status" value="1"/>
</dbReference>
<feature type="compositionally biased region" description="Basic and acidic residues" evidence="8">
    <location>
        <begin position="719"/>
        <end position="735"/>
    </location>
</feature>
<protein>
    <submittedName>
        <fullName evidence="10">Uncharacterized protein</fullName>
    </submittedName>
</protein>
<keyword evidence="2" id="KW-0193">Cuticle</keyword>
<dbReference type="Pfam" id="PF25057">
    <property type="entry name" value="CUT_N"/>
    <property type="match status" value="1"/>
</dbReference>
<gene>
    <name evidence="10" type="ORF">CTOB1V02_LOCUS3271</name>
</gene>
<evidence type="ECO:0000256" key="4">
    <source>
        <dbReference type="ARBA" id="ARBA00022692"/>
    </source>
</evidence>
<evidence type="ECO:0000313" key="10">
    <source>
        <dbReference type="EMBL" id="CAD7225326.1"/>
    </source>
</evidence>
<comment type="subcellular location">
    <subcellularLocation>
        <location evidence="1">Cell membrane</location>
        <topology evidence="1">Single-pass type I membrane protein</topology>
    </subcellularLocation>
</comment>
<sequence length="762" mass="86054">MSQLTEELGFASLVDLQGDLCRRDVDLFISFEAVSERRCFNQIFFSFSVERNVIDSIRIECNSQDMIMKISTQSLFNGLIYPKGLSRNTTCMSEYGLQEGPIDYAIPLWNCNTMSTTLPDGSVEYFNTIVVQPHRKLVTSQGRGYHIRCKYQTQEKLVRTDLNISDPISRIDSMLGTTPITATAAMPAVNMRIFYGDVSEQTVAENVRIGDPLTMEIALDSQEIYGFLVTDCYVRDGIGQSEQPLIDSDGCPVDEEIMGPLTYAPNKRIASVGFQAHKFPYTPSVYYQCTVKLCINSAGGCDDVPPNCNPFQRTKRQALIRRDENEEIIQDDERNIQVFTGLYVSEDPDFEDDADDILDFSQPSRQSNLFRDSRTVDEAFARIASPNEESLCHSYDRSRCDEYNECNETVITCGSTPTGISNYCFAAWENSTGVPTVMLKGCWNNEHQCSSRSECIANEEERHHQVFFCCCDEDYCNADFKFVPEPPSVDYDNESCADASCGDPSNDLPVWLIPVATLPVLILLMIVFYIVFTYRQKRKRRADQAESDATSPLTDPLNIPADSTVSQAPIHLLEQKSIGRFPVWKAEQGNNFVAVKLFSAQDESTWFHEQEVYRLPHISHPSILKFIHADRCGALDAPFRLVLEFHPHGSLYDFLKANVLSPAAICRLGESMARGLGHLHEEIPGRKYSHLSWKVPQKYIDPVFQGPTDRARRTSVLADRGRGRGESAVDERERAGATATTAKRRTPIPLRLSSLKYEKRRK</sequence>
<evidence type="ECO:0000256" key="8">
    <source>
        <dbReference type="SAM" id="MobiDB-lite"/>
    </source>
</evidence>
<dbReference type="Pfam" id="PF01064">
    <property type="entry name" value="Activin_recp"/>
    <property type="match status" value="1"/>
</dbReference>
<dbReference type="SMART" id="SM00241">
    <property type="entry name" value="ZP"/>
    <property type="match status" value="1"/>
</dbReference>
<feature type="region of interest" description="Disordered" evidence="8">
    <location>
        <begin position="711"/>
        <end position="762"/>
    </location>
</feature>
<organism evidence="10">
    <name type="scientific">Cyprideis torosa</name>
    <dbReference type="NCBI Taxonomy" id="163714"/>
    <lineage>
        <taxon>Eukaryota</taxon>
        <taxon>Metazoa</taxon>
        <taxon>Ecdysozoa</taxon>
        <taxon>Arthropoda</taxon>
        <taxon>Crustacea</taxon>
        <taxon>Oligostraca</taxon>
        <taxon>Ostracoda</taxon>
        <taxon>Podocopa</taxon>
        <taxon>Podocopida</taxon>
        <taxon>Cytherocopina</taxon>
        <taxon>Cytheroidea</taxon>
        <taxon>Cytherideidae</taxon>
        <taxon>Cyprideis</taxon>
    </lineage>
</organism>
<dbReference type="PANTHER" id="PTHR22907">
    <property type="entry name" value="GH04558P"/>
    <property type="match status" value="1"/>
</dbReference>
<evidence type="ECO:0000256" key="6">
    <source>
        <dbReference type="ARBA" id="ARBA00022989"/>
    </source>
</evidence>
<keyword evidence="7 9" id="KW-0472">Membrane</keyword>
<dbReference type="GO" id="GO:0042302">
    <property type="term" value="F:structural constituent of cuticle"/>
    <property type="evidence" value="ECO:0007669"/>
    <property type="project" value="UniProtKB-KW"/>
</dbReference>
<dbReference type="InterPro" id="IPR051962">
    <property type="entry name" value="Cuticlin"/>
</dbReference>
<dbReference type="PROSITE" id="PS50011">
    <property type="entry name" value="PROTEIN_KINASE_DOM"/>
    <property type="match status" value="1"/>
</dbReference>
<dbReference type="Gene3D" id="2.10.60.10">
    <property type="entry name" value="CD59"/>
    <property type="match status" value="1"/>
</dbReference>
<evidence type="ECO:0000256" key="3">
    <source>
        <dbReference type="ARBA" id="ARBA00022475"/>
    </source>
</evidence>
<evidence type="ECO:0000256" key="9">
    <source>
        <dbReference type="SAM" id="Phobius"/>
    </source>
</evidence>
<dbReference type="InterPro" id="IPR000719">
    <property type="entry name" value="Prot_kinase_dom"/>
</dbReference>
<feature type="non-terminal residue" evidence="10">
    <location>
        <position position="762"/>
    </location>
</feature>
<name>A0A7R8ZMA6_9CRUS</name>
<evidence type="ECO:0000256" key="5">
    <source>
        <dbReference type="ARBA" id="ARBA00022729"/>
    </source>
</evidence>
<dbReference type="InterPro" id="IPR057475">
    <property type="entry name" value="CUT_C"/>
</dbReference>
<dbReference type="InterPro" id="IPR000472">
    <property type="entry name" value="Activin_recp"/>
</dbReference>